<proteinExistence type="predicted"/>
<accession>A0A9X1V1W8</accession>
<dbReference type="Gene3D" id="1.20.1440.60">
    <property type="entry name" value="23S rRNA-intervening sequence"/>
    <property type="match status" value="1"/>
</dbReference>
<sequence>MAHYQNFEELEIYKLARAQCMKVWKLINETDLSKDYKLKDQINGSSGSVMDNIAEGFGRGGNKEFIQFLSFARGSNHETIAQLQRALDRNYISLDEYNKLLDKSELLNEQISKFMNYLKSSDRKGSKYD</sequence>
<dbReference type="NCBIfam" id="TIGR02436">
    <property type="entry name" value="four helix bundle protein"/>
    <property type="match status" value="1"/>
</dbReference>
<evidence type="ECO:0000313" key="2">
    <source>
        <dbReference type="Proteomes" id="UP001139226"/>
    </source>
</evidence>
<dbReference type="CDD" id="cd16377">
    <property type="entry name" value="23S_rRNA_IVP_like"/>
    <property type="match status" value="1"/>
</dbReference>
<dbReference type="Proteomes" id="UP001139226">
    <property type="component" value="Unassembled WGS sequence"/>
</dbReference>
<dbReference type="EMBL" id="JAKVTV010000001">
    <property type="protein sequence ID" value="MCH4822350.1"/>
    <property type="molecule type" value="Genomic_DNA"/>
</dbReference>
<protein>
    <submittedName>
        <fullName evidence="1">Four helix bundle protein</fullName>
    </submittedName>
</protein>
<dbReference type="PANTHER" id="PTHR38471">
    <property type="entry name" value="FOUR HELIX BUNDLE PROTEIN"/>
    <property type="match status" value="1"/>
</dbReference>
<dbReference type="Pfam" id="PF05635">
    <property type="entry name" value="23S_rRNA_IVP"/>
    <property type="match status" value="1"/>
</dbReference>
<gene>
    <name evidence="1" type="ORF">ML462_04115</name>
</gene>
<dbReference type="AlphaFoldDB" id="A0A9X1V1W8"/>
<dbReference type="PANTHER" id="PTHR38471:SF2">
    <property type="entry name" value="FOUR HELIX BUNDLE PROTEIN"/>
    <property type="match status" value="1"/>
</dbReference>
<name>A0A9X1V1W8_9FLAO</name>
<reference evidence="1" key="1">
    <citation type="submission" date="2022-03" db="EMBL/GenBank/DDBJ databases">
        <title>Gramella crocea sp. nov., isolated from activated sludge of a seafood processing plant.</title>
        <authorList>
            <person name="Zhang X."/>
        </authorList>
    </citation>
    <scope>NUCLEOTIDE SEQUENCE</scope>
    <source>
        <strain evidence="1">YJ019</strain>
    </source>
</reference>
<dbReference type="SUPFAM" id="SSF158446">
    <property type="entry name" value="IVS-encoded protein-like"/>
    <property type="match status" value="1"/>
</dbReference>
<comment type="caution">
    <text evidence="1">The sequence shown here is derived from an EMBL/GenBank/DDBJ whole genome shotgun (WGS) entry which is preliminary data.</text>
</comment>
<organism evidence="1 2">
    <name type="scientific">Christiangramia lutea</name>
    <dbReference type="NCBI Taxonomy" id="1607951"/>
    <lineage>
        <taxon>Bacteria</taxon>
        <taxon>Pseudomonadati</taxon>
        <taxon>Bacteroidota</taxon>
        <taxon>Flavobacteriia</taxon>
        <taxon>Flavobacteriales</taxon>
        <taxon>Flavobacteriaceae</taxon>
        <taxon>Christiangramia</taxon>
    </lineage>
</organism>
<dbReference type="InterPro" id="IPR012657">
    <property type="entry name" value="23S_rRNA-intervening_sequence"/>
</dbReference>
<dbReference type="InterPro" id="IPR036583">
    <property type="entry name" value="23S_rRNA_IVS_sf"/>
</dbReference>
<evidence type="ECO:0000313" key="1">
    <source>
        <dbReference type="EMBL" id="MCH4822350.1"/>
    </source>
</evidence>
<dbReference type="RefSeq" id="WP_240712464.1">
    <property type="nucleotide sequence ID" value="NZ_JAKVTV010000001.1"/>
</dbReference>
<keyword evidence="2" id="KW-1185">Reference proteome</keyword>